<reference evidence="6" key="1">
    <citation type="journal article" date="2019" name="Int. J. Syst. Evol. Microbiol.">
        <title>The Global Catalogue of Microorganisms (GCM) 10K type strain sequencing project: providing services to taxonomists for standard genome sequencing and annotation.</title>
        <authorList>
            <consortium name="The Broad Institute Genomics Platform"/>
            <consortium name="The Broad Institute Genome Sequencing Center for Infectious Disease"/>
            <person name="Wu L."/>
            <person name="Ma J."/>
        </authorList>
    </citation>
    <scope>NUCLEOTIDE SEQUENCE [LARGE SCALE GENOMIC DNA]</scope>
    <source>
        <strain evidence="6">KCTC 33575</strain>
    </source>
</reference>
<keyword evidence="3" id="KW-0560">Oxidoreductase</keyword>
<keyword evidence="6" id="KW-1185">Reference proteome</keyword>
<proteinExistence type="predicted"/>
<sequence length="236" mass="26899">MAKPYIVVHMTMSINGNITGPYHSTGDAEAISKAYDRTDQTFNSNALLLGRRTIEEAFTNFHEPELNDNPKKYDRTDFRADTNLDRYVVSIDPSGKAGWQKNSIQYSTRPEMHVIQVLTEQVSDAYLEYLRDLNISYIFGGEERLDLSLVAEKLNEQFDVETLTVSGGGSINWSFFKEELIDEVSIILAPVVDDHLNRPALFDNNDENNSRVPEAFHLKNAERVEGDGLWLQYTKK</sequence>
<dbReference type="Pfam" id="PF01872">
    <property type="entry name" value="RibD_C"/>
    <property type="match status" value="1"/>
</dbReference>
<evidence type="ECO:0000259" key="4">
    <source>
        <dbReference type="Pfam" id="PF01872"/>
    </source>
</evidence>
<evidence type="ECO:0000256" key="1">
    <source>
        <dbReference type="ARBA" id="ARBA00005104"/>
    </source>
</evidence>
<evidence type="ECO:0000256" key="2">
    <source>
        <dbReference type="ARBA" id="ARBA00022857"/>
    </source>
</evidence>
<organism evidence="5 6">
    <name type="scientific">Corticicoccus populi</name>
    <dbReference type="NCBI Taxonomy" id="1812821"/>
    <lineage>
        <taxon>Bacteria</taxon>
        <taxon>Bacillati</taxon>
        <taxon>Bacillota</taxon>
        <taxon>Bacilli</taxon>
        <taxon>Bacillales</taxon>
        <taxon>Staphylococcaceae</taxon>
        <taxon>Corticicoccus</taxon>
    </lineage>
</organism>
<evidence type="ECO:0000256" key="3">
    <source>
        <dbReference type="ARBA" id="ARBA00023002"/>
    </source>
</evidence>
<dbReference type="InterPro" id="IPR024072">
    <property type="entry name" value="DHFR-like_dom_sf"/>
</dbReference>
<dbReference type="Proteomes" id="UP001597519">
    <property type="component" value="Unassembled WGS sequence"/>
</dbReference>
<feature type="domain" description="Bacterial bifunctional deaminase-reductase C-terminal" evidence="4">
    <location>
        <begin position="4"/>
        <end position="207"/>
    </location>
</feature>
<gene>
    <name evidence="5" type="ORF">ACFSX4_07805</name>
</gene>
<dbReference type="InterPro" id="IPR002734">
    <property type="entry name" value="RibDG_C"/>
</dbReference>
<dbReference type="PANTHER" id="PTHR38011:SF7">
    <property type="entry name" value="2,5-DIAMINO-6-RIBOSYLAMINO-4(3H)-PYRIMIDINONE 5'-PHOSPHATE REDUCTASE"/>
    <property type="match status" value="1"/>
</dbReference>
<keyword evidence="2" id="KW-0521">NADP</keyword>
<evidence type="ECO:0000313" key="5">
    <source>
        <dbReference type="EMBL" id="MFD2830375.1"/>
    </source>
</evidence>
<dbReference type="SUPFAM" id="SSF53597">
    <property type="entry name" value="Dihydrofolate reductase-like"/>
    <property type="match status" value="1"/>
</dbReference>
<comment type="pathway">
    <text evidence="1">Cofactor biosynthesis; riboflavin biosynthesis.</text>
</comment>
<dbReference type="RefSeq" id="WP_377773246.1">
    <property type="nucleotide sequence ID" value="NZ_JBHUOQ010000001.1"/>
</dbReference>
<comment type="caution">
    <text evidence="5">The sequence shown here is derived from an EMBL/GenBank/DDBJ whole genome shotgun (WGS) entry which is preliminary data.</text>
</comment>
<accession>A0ABW5WUA5</accession>
<dbReference type="EMBL" id="JBHUOQ010000001">
    <property type="protein sequence ID" value="MFD2830375.1"/>
    <property type="molecule type" value="Genomic_DNA"/>
</dbReference>
<evidence type="ECO:0000313" key="6">
    <source>
        <dbReference type="Proteomes" id="UP001597519"/>
    </source>
</evidence>
<dbReference type="InterPro" id="IPR050765">
    <property type="entry name" value="Riboflavin_Biosynth_HTPR"/>
</dbReference>
<dbReference type="PANTHER" id="PTHR38011">
    <property type="entry name" value="DIHYDROFOLATE REDUCTASE FAMILY PROTEIN (AFU_ORTHOLOGUE AFUA_8G06820)"/>
    <property type="match status" value="1"/>
</dbReference>
<dbReference type="Gene3D" id="3.40.430.10">
    <property type="entry name" value="Dihydrofolate Reductase, subunit A"/>
    <property type="match status" value="1"/>
</dbReference>
<name>A0ABW5WUA5_9STAP</name>
<protein>
    <submittedName>
        <fullName evidence="5">Dihydrofolate reductase family protein</fullName>
    </submittedName>
</protein>